<dbReference type="AlphaFoldDB" id="A0A3M7SLK5"/>
<reference evidence="1 2" key="1">
    <citation type="journal article" date="2018" name="Sci. Rep.">
        <title>Genomic signatures of local adaptation to the degree of environmental predictability in rotifers.</title>
        <authorList>
            <person name="Franch-Gras L."/>
            <person name="Hahn C."/>
            <person name="Garcia-Roger E.M."/>
            <person name="Carmona M.J."/>
            <person name="Serra M."/>
            <person name="Gomez A."/>
        </authorList>
    </citation>
    <scope>NUCLEOTIDE SEQUENCE [LARGE SCALE GENOMIC DNA]</scope>
    <source>
        <strain evidence="1">HYR1</strain>
    </source>
</reference>
<comment type="caution">
    <text evidence="1">The sequence shown here is derived from an EMBL/GenBank/DDBJ whole genome shotgun (WGS) entry which is preliminary data.</text>
</comment>
<dbReference type="EMBL" id="REGN01001129">
    <property type="protein sequence ID" value="RNA36764.1"/>
    <property type="molecule type" value="Genomic_DNA"/>
</dbReference>
<organism evidence="1 2">
    <name type="scientific">Brachionus plicatilis</name>
    <name type="common">Marine rotifer</name>
    <name type="synonym">Brachionus muelleri</name>
    <dbReference type="NCBI Taxonomy" id="10195"/>
    <lineage>
        <taxon>Eukaryota</taxon>
        <taxon>Metazoa</taxon>
        <taxon>Spiralia</taxon>
        <taxon>Gnathifera</taxon>
        <taxon>Rotifera</taxon>
        <taxon>Eurotatoria</taxon>
        <taxon>Monogononta</taxon>
        <taxon>Pseudotrocha</taxon>
        <taxon>Ploima</taxon>
        <taxon>Brachionidae</taxon>
        <taxon>Brachionus</taxon>
    </lineage>
</organism>
<gene>
    <name evidence="1" type="ORF">BpHYR1_048860</name>
</gene>
<evidence type="ECO:0000313" key="1">
    <source>
        <dbReference type="EMBL" id="RNA36764.1"/>
    </source>
</evidence>
<name>A0A3M7SLK5_BRAPC</name>
<proteinExistence type="predicted"/>
<sequence length="110" mass="12839">MEKIVENVTGKINLIKIKIKKKKKILKYQPYLDQSDHPPFCPTLYQSPKQNTEINILPKYLYTELPSTSKFKIKFISGVGYLVIDIMLDKMADGRTAKIHLSNRRCIFKH</sequence>
<accession>A0A3M7SLK5</accession>
<keyword evidence="2" id="KW-1185">Reference proteome</keyword>
<evidence type="ECO:0000313" key="2">
    <source>
        <dbReference type="Proteomes" id="UP000276133"/>
    </source>
</evidence>
<protein>
    <submittedName>
        <fullName evidence="1">Uncharacterized protein</fullName>
    </submittedName>
</protein>
<dbReference type="Proteomes" id="UP000276133">
    <property type="component" value="Unassembled WGS sequence"/>
</dbReference>